<dbReference type="InterPro" id="IPR050679">
    <property type="entry name" value="Bact_HTH_transcr_reg"/>
</dbReference>
<dbReference type="GO" id="GO:0003677">
    <property type="term" value="F:DNA binding"/>
    <property type="evidence" value="ECO:0007669"/>
    <property type="project" value="UniProtKB-KW"/>
</dbReference>
<sequence length="240" mass="25743">MARTPIWRNIADALSADLAAGHYGPGDKLPTEAQLSARFGVNRHTVRHALAHMAEAGLVQARRGAGVFVAETPTDYPLGRRVRFHQSLAAAGREAEKRILSIDTRSADREEADALRLEPGAAVHVCDGLLFSDGKPVGLYRSVFPADRMPDLPRRLRADPSVTRALAACGVPDFTRAFTRLTAKAAKAVQARHLDIPEGAPLLRSVGVNVDPDGAPVEYGRTWFAGDRVSLTVGDPDAQG</sequence>
<keyword evidence="2" id="KW-0238">DNA-binding</keyword>
<keyword evidence="1" id="KW-0805">Transcription regulation</keyword>
<dbReference type="OrthoDB" id="9800645at2"/>
<dbReference type="PANTHER" id="PTHR44846">
    <property type="entry name" value="MANNOSYL-D-GLYCERATE TRANSPORT/METABOLISM SYSTEM REPRESSOR MNGR-RELATED"/>
    <property type="match status" value="1"/>
</dbReference>
<protein>
    <submittedName>
        <fullName evidence="5">Phosphonate metabolism transcriptional regulator PhnF</fullName>
    </submittedName>
</protein>
<dbReference type="Gene3D" id="3.40.1410.10">
    <property type="entry name" value="Chorismate lyase-like"/>
    <property type="match status" value="1"/>
</dbReference>
<reference evidence="5 6" key="1">
    <citation type="submission" date="2018-05" db="EMBL/GenBank/DDBJ databases">
        <title>Rhodobacteraceae gen. nov., sp. nov. isolated from sea water.</title>
        <authorList>
            <person name="Ren Y."/>
        </authorList>
    </citation>
    <scope>NUCLEOTIDE SEQUENCE [LARGE SCALE GENOMIC DNA]</scope>
    <source>
        <strain evidence="5 6">TG-679</strain>
    </source>
</reference>
<dbReference type="Gene3D" id="1.10.10.10">
    <property type="entry name" value="Winged helix-like DNA-binding domain superfamily/Winged helix DNA-binding domain"/>
    <property type="match status" value="1"/>
</dbReference>
<gene>
    <name evidence="5" type="primary">phnF</name>
    <name evidence="5" type="ORF">DKT77_00385</name>
</gene>
<dbReference type="SUPFAM" id="SSF46785">
    <property type="entry name" value="Winged helix' DNA-binding domain"/>
    <property type="match status" value="1"/>
</dbReference>
<dbReference type="InterPro" id="IPR036388">
    <property type="entry name" value="WH-like_DNA-bd_sf"/>
</dbReference>
<dbReference type="InterPro" id="IPR011663">
    <property type="entry name" value="UTRA"/>
</dbReference>
<dbReference type="InterPro" id="IPR028978">
    <property type="entry name" value="Chorismate_lyase_/UTRA_dom_sf"/>
</dbReference>
<dbReference type="AlphaFoldDB" id="A0A2V2LFQ8"/>
<dbReference type="PANTHER" id="PTHR44846:SF1">
    <property type="entry name" value="MANNOSYL-D-GLYCERATE TRANSPORT_METABOLISM SYSTEM REPRESSOR MNGR-RELATED"/>
    <property type="match status" value="1"/>
</dbReference>
<feature type="domain" description="HTH gntR-type" evidence="4">
    <location>
        <begin position="4"/>
        <end position="72"/>
    </location>
</feature>
<dbReference type="Pfam" id="PF00392">
    <property type="entry name" value="GntR"/>
    <property type="match status" value="1"/>
</dbReference>
<dbReference type="InterPro" id="IPR036390">
    <property type="entry name" value="WH_DNA-bd_sf"/>
</dbReference>
<dbReference type="CDD" id="cd07377">
    <property type="entry name" value="WHTH_GntR"/>
    <property type="match status" value="1"/>
</dbReference>
<dbReference type="SUPFAM" id="SSF64288">
    <property type="entry name" value="Chorismate lyase-like"/>
    <property type="match status" value="1"/>
</dbReference>
<dbReference type="InterPro" id="IPR000524">
    <property type="entry name" value="Tscrpt_reg_HTH_GntR"/>
</dbReference>
<proteinExistence type="predicted"/>
<dbReference type="GO" id="GO:0045892">
    <property type="term" value="P:negative regulation of DNA-templated transcription"/>
    <property type="evidence" value="ECO:0007669"/>
    <property type="project" value="TreeGrafter"/>
</dbReference>
<dbReference type="RefSeq" id="WP_109809762.1">
    <property type="nucleotide sequence ID" value="NZ_QGKU01000003.1"/>
</dbReference>
<name>A0A2V2LFQ8_9RHOB</name>
<dbReference type="InterPro" id="IPR012702">
    <property type="entry name" value="CP_lyase_PhnF"/>
</dbReference>
<dbReference type="GO" id="GO:0003700">
    <property type="term" value="F:DNA-binding transcription factor activity"/>
    <property type="evidence" value="ECO:0007669"/>
    <property type="project" value="InterPro"/>
</dbReference>
<comment type="caution">
    <text evidence="5">The sequence shown here is derived from an EMBL/GenBank/DDBJ whole genome shotgun (WGS) entry which is preliminary data.</text>
</comment>
<dbReference type="SMART" id="SM00345">
    <property type="entry name" value="HTH_GNTR"/>
    <property type="match status" value="1"/>
</dbReference>
<dbReference type="PROSITE" id="PS50949">
    <property type="entry name" value="HTH_GNTR"/>
    <property type="match status" value="1"/>
</dbReference>
<dbReference type="Pfam" id="PF07702">
    <property type="entry name" value="UTRA"/>
    <property type="match status" value="1"/>
</dbReference>
<keyword evidence="3" id="KW-0804">Transcription</keyword>
<dbReference type="PRINTS" id="PR00035">
    <property type="entry name" value="HTHGNTR"/>
</dbReference>
<dbReference type="NCBIfam" id="TIGR02325">
    <property type="entry name" value="C_P_lyase_phnF"/>
    <property type="match status" value="1"/>
</dbReference>
<evidence type="ECO:0000256" key="1">
    <source>
        <dbReference type="ARBA" id="ARBA00023015"/>
    </source>
</evidence>
<accession>A0A2V2LFQ8</accession>
<dbReference type="Proteomes" id="UP000245680">
    <property type="component" value="Unassembled WGS sequence"/>
</dbReference>
<keyword evidence="6" id="KW-1185">Reference proteome</keyword>
<dbReference type="EMBL" id="QGKU01000003">
    <property type="protein sequence ID" value="PWR04460.1"/>
    <property type="molecule type" value="Genomic_DNA"/>
</dbReference>
<evidence type="ECO:0000256" key="2">
    <source>
        <dbReference type="ARBA" id="ARBA00023125"/>
    </source>
</evidence>
<evidence type="ECO:0000313" key="5">
    <source>
        <dbReference type="EMBL" id="PWR04460.1"/>
    </source>
</evidence>
<evidence type="ECO:0000256" key="3">
    <source>
        <dbReference type="ARBA" id="ARBA00023163"/>
    </source>
</evidence>
<evidence type="ECO:0000313" key="6">
    <source>
        <dbReference type="Proteomes" id="UP000245680"/>
    </source>
</evidence>
<organism evidence="5 6">
    <name type="scientific">Meridianimarinicoccus roseus</name>
    <dbReference type="NCBI Taxonomy" id="2072018"/>
    <lineage>
        <taxon>Bacteria</taxon>
        <taxon>Pseudomonadati</taxon>
        <taxon>Pseudomonadota</taxon>
        <taxon>Alphaproteobacteria</taxon>
        <taxon>Rhodobacterales</taxon>
        <taxon>Paracoccaceae</taxon>
        <taxon>Meridianimarinicoccus</taxon>
    </lineage>
</organism>
<evidence type="ECO:0000259" key="4">
    <source>
        <dbReference type="PROSITE" id="PS50949"/>
    </source>
</evidence>
<dbReference type="SMART" id="SM00866">
    <property type="entry name" value="UTRA"/>
    <property type="match status" value="1"/>
</dbReference>